<dbReference type="AlphaFoldDB" id="A0A370U8N6"/>
<reference evidence="1 2" key="1">
    <citation type="submission" date="2018-06" db="EMBL/GenBank/DDBJ databases">
        <title>Marinomonas sp. YLB-05 draft genome sequence.</title>
        <authorList>
            <person name="Yu L."/>
            <person name="Tang X."/>
        </authorList>
    </citation>
    <scope>NUCLEOTIDE SEQUENCE [LARGE SCALE GENOMIC DNA]</scope>
    <source>
        <strain evidence="1 2">YLB-05</strain>
    </source>
</reference>
<evidence type="ECO:0000313" key="2">
    <source>
        <dbReference type="Proteomes" id="UP000254326"/>
    </source>
</evidence>
<dbReference type="EMBL" id="QKRA01000004">
    <property type="protein sequence ID" value="RDL44141.1"/>
    <property type="molecule type" value="Genomic_DNA"/>
</dbReference>
<dbReference type="RefSeq" id="WP_115468179.1">
    <property type="nucleotide sequence ID" value="NZ_QKRA01000004.1"/>
</dbReference>
<protein>
    <submittedName>
        <fullName evidence="1">Uncharacterized protein</fullName>
    </submittedName>
</protein>
<accession>A0A370U8N6</accession>
<name>A0A370U8N6_9GAMM</name>
<dbReference type="Proteomes" id="UP000254326">
    <property type="component" value="Unassembled WGS sequence"/>
</dbReference>
<evidence type="ECO:0000313" key="1">
    <source>
        <dbReference type="EMBL" id="RDL44141.1"/>
    </source>
</evidence>
<proteinExistence type="predicted"/>
<keyword evidence="2" id="KW-1185">Reference proteome</keyword>
<comment type="caution">
    <text evidence="1">The sequence shown here is derived from an EMBL/GenBank/DDBJ whole genome shotgun (WGS) entry which is preliminary data.</text>
</comment>
<organism evidence="1 2">
    <name type="scientific">Marinomonas piezotolerans</name>
    <dbReference type="NCBI Taxonomy" id="2213058"/>
    <lineage>
        <taxon>Bacteria</taxon>
        <taxon>Pseudomonadati</taxon>
        <taxon>Pseudomonadota</taxon>
        <taxon>Gammaproteobacteria</taxon>
        <taxon>Oceanospirillales</taxon>
        <taxon>Oceanospirillaceae</taxon>
        <taxon>Marinomonas</taxon>
    </lineage>
</organism>
<gene>
    <name evidence="1" type="ORF">DN730_10940</name>
</gene>
<sequence>MSDQHQYSNCKKCHCEYDTDSLIDSGGLKYDLESPTWDMNFKQQFDITLSAFEDADREFLVKYAQKYLALEYKTTQFDGVLDKLRIREMKEYLQRESLFDLIEDHKISMVEVFEYLLMQTRYFSELIRLDSIVMRNLSETEPEIYKKVINARKKNSHFSPAKNLGVYNSKGYSELNSF</sequence>